<protein>
    <submittedName>
        <fullName evidence="1">Uncharacterized protein</fullName>
    </submittedName>
</protein>
<comment type="caution">
    <text evidence="1">The sequence shown here is derived from an EMBL/GenBank/DDBJ whole genome shotgun (WGS) entry which is preliminary data.</text>
</comment>
<dbReference type="EMBL" id="ADZU01000010">
    <property type="protein sequence ID" value="EFS93421.1"/>
    <property type="molecule type" value="Genomic_DNA"/>
</dbReference>
<evidence type="ECO:0000313" key="2">
    <source>
        <dbReference type="Proteomes" id="UP000003179"/>
    </source>
</evidence>
<reference evidence="1" key="1">
    <citation type="submission" date="2010-08" db="EMBL/GenBank/DDBJ databases">
        <authorList>
            <person name="Weinstock G."/>
            <person name="Sodergren E."/>
            <person name="Clifton S."/>
            <person name="Fulton L."/>
            <person name="Fulton B."/>
            <person name="Courtney L."/>
            <person name="Fronick C."/>
            <person name="Harrison M."/>
            <person name="Strong C."/>
            <person name="Farmer C."/>
            <person name="Delahaunty K."/>
            <person name="Markovic C."/>
            <person name="Hall O."/>
            <person name="Minx P."/>
            <person name="Tomlinson C."/>
            <person name="Mitreva M."/>
            <person name="Hou S."/>
            <person name="Chen J."/>
            <person name="Wollam A."/>
            <person name="Pepin K.H."/>
            <person name="Johnson M."/>
            <person name="Bhonagiri V."/>
            <person name="Zhang X."/>
            <person name="Suruliraj S."/>
            <person name="Warren W."/>
            <person name="Chinwalla A."/>
            <person name="Mardis E.R."/>
            <person name="Wilson R.K."/>
        </authorList>
    </citation>
    <scope>NUCLEOTIDE SEQUENCE [LARGE SCALE GENOMIC DNA]</scope>
    <source>
        <strain evidence="1">HL044PA1</strain>
    </source>
</reference>
<name>A0ABP2K938_9ACTN</name>
<organism evidence="1 2">
    <name type="scientific">Cutibacterium modestum HL044PA1</name>
    <dbReference type="NCBI Taxonomy" id="765109"/>
    <lineage>
        <taxon>Bacteria</taxon>
        <taxon>Bacillati</taxon>
        <taxon>Actinomycetota</taxon>
        <taxon>Actinomycetes</taxon>
        <taxon>Propionibacteriales</taxon>
        <taxon>Propionibacteriaceae</taxon>
        <taxon>Cutibacterium</taxon>
        <taxon>Cutibacterium modestum</taxon>
    </lineage>
</organism>
<sequence>MSRTWGKHVVVEGSLEYLVVSLIDGSVVGLHDRCHCWRVLGRFSRVFFCDWVTVAQWR</sequence>
<dbReference type="Proteomes" id="UP000003179">
    <property type="component" value="Unassembled WGS sequence"/>
</dbReference>
<proteinExistence type="predicted"/>
<accession>A0ABP2K938</accession>
<gene>
    <name evidence="1" type="ORF">HMPREF9607_00341</name>
</gene>
<keyword evidence="2" id="KW-1185">Reference proteome</keyword>
<evidence type="ECO:0000313" key="1">
    <source>
        <dbReference type="EMBL" id="EFS93421.1"/>
    </source>
</evidence>